<dbReference type="SUPFAM" id="SSF47781">
    <property type="entry name" value="RuvA domain 2-like"/>
    <property type="match status" value="1"/>
</dbReference>
<dbReference type="PANTHER" id="PTHR21180:SF32">
    <property type="entry name" value="ENDONUCLEASE_EXONUCLEASE_PHOSPHATASE FAMILY DOMAIN-CONTAINING PROTEIN 1"/>
    <property type="match status" value="1"/>
</dbReference>
<feature type="signal peptide" evidence="2">
    <location>
        <begin position="1"/>
        <end position="19"/>
    </location>
</feature>
<feature type="chain" id="PRO_5047162245" description="Helix-hairpin-helix domain-containing protein" evidence="2">
    <location>
        <begin position="20"/>
        <end position="147"/>
    </location>
</feature>
<comment type="caution">
    <text evidence="3">The sequence shown here is derived from an EMBL/GenBank/DDBJ whole genome shotgun (WGS) entry which is preliminary data.</text>
</comment>
<name>A0ABP8L4R1_9BURK</name>
<evidence type="ECO:0008006" key="5">
    <source>
        <dbReference type="Google" id="ProtNLM"/>
    </source>
</evidence>
<feature type="compositionally biased region" description="Low complexity" evidence="1">
    <location>
        <begin position="116"/>
        <end position="147"/>
    </location>
</feature>
<dbReference type="InterPro" id="IPR051675">
    <property type="entry name" value="Endo/Exo/Phosphatase_dom_1"/>
</dbReference>
<evidence type="ECO:0000313" key="3">
    <source>
        <dbReference type="EMBL" id="GAA4422121.1"/>
    </source>
</evidence>
<organism evidence="3 4">
    <name type="scientific">Acidovorax lacteus</name>
    <dbReference type="NCBI Taxonomy" id="1924988"/>
    <lineage>
        <taxon>Bacteria</taxon>
        <taxon>Pseudomonadati</taxon>
        <taxon>Pseudomonadota</taxon>
        <taxon>Betaproteobacteria</taxon>
        <taxon>Burkholderiales</taxon>
        <taxon>Comamonadaceae</taxon>
        <taxon>Acidovorax</taxon>
    </lineage>
</organism>
<dbReference type="RefSeq" id="WP_345062298.1">
    <property type="nucleotide sequence ID" value="NZ_BAABEX010000007.1"/>
</dbReference>
<keyword evidence="4" id="KW-1185">Reference proteome</keyword>
<dbReference type="EMBL" id="BAABEX010000007">
    <property type="protein sequence ID" value="GAA4422121.1"/>
    <property type="molecule type" value="Genomic_DNA"/>
</dbReference>
<dbReference type="Proteomes" id="UP001501788">
    <property type="component" value="Unassembled WGS sequence"/>
</dbReference>
<proteinExistence type="predicted"/>
<feature type="region of interest" description="Disordered" evidence="1">
    <location>
        <begin position="93"/>
        <end position="147"/>
    </location>
</feature>
<dbReference type="PANTHER" id="PTHR21180">
    <property type="entry name" value="ENDONUCLEASE/EXONUCLEASE/PHOSPHATASE FAMILY DOMAIN-CONTAINING PROTEIN 1"/>
    <property type="match status" value="1"/>
</dbReference>
<dbReference type="Gene3D" id="1.10.150.320">
    <property type="entry name" value="Photosystem II 12 kDa extrinsic protein"/>
    <property type="match status" value="1"/>
</dbReference>
<evidence type="ECO:0000313" key="4">
    <source>
        <dbReference type="Proteomes" id="UP001501788"/>
    </source>
</evidence>
<feature type="compositionally biased region" description="Basic and acidic residues" evidence="1">
    <location>
        <begin position="97"/>
        <end position="115"/>
    </location>
</feature>
<protein>
    <recommendedName>
        <fullName evidence="5">Helix-hairpin-helix domain-containing protein</fullName>
    </recommendedName>
</protein>
<accession>A0ABP8L4R1</accession>
<evidence type="ECO:0000256" key="1">
    <source>
        <dbReference type="SAM" id="MobiDB-lite"/>
    </source>
</evidence>
<gene>
    <name evidence="3" type="ORF">GCM10023090_12630</name>
</gene>
<keyword evidence="2" id="KW-0732">Signal</keyword>
<dbReference type="InterPro" id="IPR010994">
    <property type="entry name" value="RuvA_2-like"/>
</dbReference>
<sequence>MFARLIALIALCLSLNAWAAVDANKASVADLDGVKGIGPAMSARIVAEREKSPFKDWHDFTQRVSGVGEKTAEKLSAEGLTINGRKFSAAAYAKAQARQEKAKDKADKTGAERKPASSPAGSAPASAPTQTAQGTSAATAPAVAASR</sequence>
<evidence type="ECO:0000256" key="2">
    <source>
        <dbReference type="SAM" id="SignalP"/>
    </source>
</evidence>
<dbReference type="Pfam" id="PF12836">
    <property type="entry name" value="HHH_3"/>
    <property type="match status" value="1"/>
</dbReference>
<reference evidence="4" key="1">
    <citation type="journal article" date="2019" name="Int. J. Syst. Evol. Microbiol.">
        <title>The Global Catalogue of Microorganisms (GCM) 10K type strain sequencing project: providing services to taxonomists for standard genome sequencing and annotation.</title>
        <authorList>
            <consortium name="The Broad Institute Genomics Platform"/>
            <consortium name="The Broad Institute Genome Sequencing Center for Infectious Disease"/>
            <person name="Wu L."/>
            <person name="Ma J."/>
        </authorList>
    </citation>
    <scope>NUCLEOTIDE SEQUENCE [LARGE SCALE GENOMIC DNA]</scope>
    <source>
        <strain evidence="4">JCM 31890</strain>
    </source>
</reference>